<keyword evidence="6" id="KW-1185">Reference proteome</keyword>
<dbReference type="Proteomes" id="UP001107558">
    <property type="component" value="Chromosome 4"/>
</dbReference>
<evidence type="ECO:0000256" key="1">
    <source>
        <dbReference type="ARBA" id="ARBA00023157"/>
    </source>
</evidence>
<comment type="similarity">
    <text evidence="3">Belongs to the peptidase S1 family. CLIP subfamily.</text>
</comment>
<keyword evidence="2" id="KW-0325">Glycoprotein</keyword>
<proteinExistence type="inferred from homology"/>
<dbReference type="InterPro" id="IPR009003">
    <property type="entry name" value="Peptidase_S1_PA"/>
</dbReference>
<name>A0A9J6BCI7_POLVA</name>
<dbReference type="Gene3D" id="3.80.10.10">
    <property type="entry name" value="Ribonuclease Inhibitor"/>
    <property type="match status" value="1"/>
</dbReference>
<evidence type="ECO:0000259" key="4">
    <source>
        <dbReference type="PROSITE" id="PS50240"/>
    </source>
</evidence>
<dbReference type="InterPro" id="IPR001254">
    <property type="entry name" value="Trypsin_dom"/>
</dbReference>
<dbReference type="PANTHER" id="PTHR24256">
    <property type="entry name" value="TRYPTASE-RELATED"/>
    <property type="match status" value="1"/>
</dbReference>
<evidence type="ECO:0000256" key="3">
    <source>
        <dbReference type="ARBA" id="ARBA00024195"/>
    </source>
</evidence>
<dbReference type="EMBL" id="JADBJN010000004">
    <property type="protein sequence ID" value="KAG5667429.1"/>
    <property type="molecule type" value="Genomic_DNA"/>
</dbReference>
<protein>
    <recommendedName>
        <fullName evidence="4">Peptidase S1 domain-containing protein</fullName>
    </recommendedName>
</protein>
<dbReference type="InterPro" id="IPR032675">
    <property type="entry name" value="LRR_dom_sf"/>
</dbReference>
<dbReference type="InterPro" id="IPR051487">
    <property type="entry name" value="Ser/Thr_Proteases_Immune/Dev"/>
</dbReference>
<gene>
    <name evidence="5" type="ORF">PVAND_015409</name>
</gene>
<dbReference type="SUPFAM" id="SSF50494">
    <property type="entry name" value="Trypsin-like serine proteases"/>
    <property type="match status" value="1"/>
</dbReference>
<dbReference type="PROSITE" id="PS50240">
    <property type="entry name" value="TRYPSIN_DOM"/>
    <property type="match status" value="1"/>
</dbReference>
<keyword evidence="1" id="KW-1015">Disulfide bond</keyword>
<comment type="caution">
    <text evidence="5">The sequence shown here is derived from an EMBL/GenBank/DDBJ whole genome shotgun (WGS) entry which is preliminary data.</text>
</comment>
<dbReference type="InterPro" id="IPR043504">
    <property type="entry name" value="Peptidase_S1_PA_chymotrypsin"/>
</dbReference>
<dbReference type="Pfam" id="PF00089">
    <property type="entry name" value="Trypsin"/>
    <property type="match status" value="1"/>
</dbReference>
<feature type="domain" description="Peptidase S1" evidence="4">
    <location>
        <begin position="13"/>
        <end position="97"/>
    </location>
</feature>
<evidence type="ECO:0000313" key="6">
    <source>
        <dbReference type="Proteomes" id="UP001107558"/>
    </source>
</evidence>
<organism evidence="5 6">
    <name type="scientific">Polypedilum vanderplanki</name>
    <name type="common">Sleeping chironomid midge</name>
    <dbReference type="NCBI Taxonomy" id="319348"/>
    <lineage>
        <taxon>Eukaryota</taxon>
        <taxon>Metazoa</taxon>
        <taxon>Ecdysozoa</taxon>
        <taxon>Arthropoda</taxon>
        <taxon>Hexapoda</taxon>
        <taxon>Insecta</taxon>
        <taxon>Pterygota</taxon>
        <taxon>Neoptera</taxon>
        <taxon>Endopterygota</taxon>
        <taxon>Diptera</taxon>
        <taxon>Nematocera</taxon>
        <taxon>Chironomoidea</taxon>
        <taxon>Chironomidae</taxon>
        <taxon>Chironominae</taxon>
        <taxon>Polypedilum</taxon>
        <taxon>Polypedilum</taxon>
    </lineage>
</organism>
<dbReference type="GO" id="GO:0004252">
    <property type="term" value="F:serine-type endopeptidase activity"/>
    <property type="evidence" value="ECO:0007669"/>
    <property type="project" value="InterPro"/>
</dbReference>
<dbReference type="Gene3D" id="2.40.10.10">
    <property type="entry name" value="Trypsin-like serine proteases"/>
    <property type="match status" value="1"/>
</dbReference>
<dbReference type="GO" id="GO:0006508">
    <property type="term" value="P:proteolysis"/>
    <property type="evidence" value="ECO:0007669"/>
    <property type="project" value="InterPro"/>
</dbReference>
<dbReference type="AlphaFoldDB" id="A0A9J6BCI7"/>
<evidence type="ECO:0000256" key="2">
    <source>
        <dbReference type="ARBA" id="ARBA00023180"/>
    </source>
</evidence>
<reference evidence="5" key="1">
    <citation type="submission" date="2021-03" db="EMBL/GenBank/DDBJ databases">
        <title>Chromosome level genome of the anhydrobiotic midge Polypedilum vanderplanki.</title>
        <authorList>
            <person name="Yoshida Y."/>
            <person name="Kikawada T."/>
            <person name="Gusev O."/>
        </authorList>
    </citation>
    <scope>NUCLEOTIDE SEQUENCE</scope>
    <source>
        <strain evidence="5">NIAS01</strain>
        <tissue evidence="5">Whole body or cell culture</tissue>
    </source>
</reference>
<evidence type="ECO:0000313" key="5">
    <source>
        <dbReference type="EMBL" id="KAG5667429.1"/>
    </source>
</evidence>
<dbReference type="SUPFAM" id="SSF52058">
    <property type="entry name" value="L domain-like"/>
    <property type="match status" value="1"/>
</dbReference>
<sequence length="236" mass="27208">MFYNKKGTVAGYVTQEECLFSNEIYNKISSRRSFCAGEKGKSACRGDSGGGFYVKSTNKYTIFGIVSAAPFVDCVENVYVIFTNVPKFIVWIKNIMDKKIDDDEVTVQGRTASLEFLPPKLLWNLPKLVELWAYENPYEIIPRRFFKNNKEVVKLWMGYNKIKKIEVNFKALPKLDVLDLRENDCINLQTCISCGAENFNDIQEKIDRDCNQDAIQWGAFTGSLIFFNTLWNKTYL</sequence>
<accession>A0A9J6BCI7</accession>